<dbReference type="STRING" id="1802461.A3B24_02535"/>
<gene>
    <name evidence="1" type="ORF">A3B24_02535</name>
</gene>
<evidence type="ECO:0000313" key="1">
    <source>
        <dbReference type="EMBL" id="OHA73826.1"/>
    </source>
</evidence>
<dbReference type="InterPro" id="IPR003329">
    <property type="entry name" value="Cytidylyl_trans"/>
</dbReference>
<protein>
    <recommendedName>
        <fullName evidence="3">Acylneuraminate cytidylyltransferase</fullName>
    </recommendedName>
</protein>
<name>A0A1G2RLX4_9BACT</name>
<evidence type="ECO:0008006" key="3">
    <source>
        <dbReference type="Google" id="ProtNLM"/>
    </source>
</evidence>
<dbReference type="CDD" id="cd02518">
    <property type="entry name" value="GT2_SpsF"/>
    <property type="match status" value="1"/>
</dbReference>
<evidence type="ECO:0000313" key="2">
    <source>
        <dbReference type="Proteomes" id="UP000176917"/>
    </source>
</evidence>
<organism evidence="1 2">
    <name type="scientific">Candidatus Wildermuthbacteria bacterium RIFCSPLOWO2_01_FULL_48_16</name>
    <dbReference type="NCBI Taxonomy" id="1802461"/>
    <lineage>
        <taxon>Bacteria</taxon>
        <taxon>Candidatus Wildermuthiibacteriota</taxon>
    </lineage>
</organism>
<dbReference type="Gene3D" id="3.90.550.10">
    <property type="entry name" value="Spore Coat Polysaccharide Biosynthesis Protein SpsA, Chain A"/>
    <property type="match status" value="1"/>
</dbReference>
<accession>A0A1G2RLX4</accession>
<dbReference type="GO" id="GO:0005829">
    <property type="term" value="C:cytosol"/>
    <property type="evidence" value="ECO:0007669"/>
    <property type="project" value="TreeGrafter"/>
</dbReference>
<reference evidence="1 2" key="1">
    <citation type="journal article" date="2016" name="Nat. Commun.">
        <title>Thousands of microbial genomes shed light on interconnected biogeochemical processes in an aquifer system.</title>
        <authorList>
            <person name="Anantharaman K."/>
            <person name="Brown C.T."/>
            <person name="Hug L.A."/>
            <person name="Sharon I."/>
            <person name="Castelle C.J."/>
            <person name="Probst A.J."/>
            <person name="Thomas B.C."/>
            <person name="Singh A."/>
            <person name="Wilkins M.J."/>
            <person name="Karaoz U."/>
            <person name="Brodie E.L."/>
            <person name="Williams K.H."/>
            <person name="Hubbard S.S."/>
            <person name="Banfield J.F."/>
        </authorList>
    </citation>
    <scope>NUCLEOTIDE SEQUENCE [LARGE SCALE GENOMIC DNA]</scope>
</reference>
<comment type="caution">
    <text evidence="1">The sequence shown here is derived from an EMBL/GenBank/DDBJ whole genome shotgun (WGS) entry which is preliminary data.</text>
</comment>
<dbReference type="Pfam" id="PF02348">
    <property type="entry name" value="CTP_transf_3"/>
    <property type="match status" value="1"/>
</dbReference>
<dbReference type="PANTHER" id="PTHR42866:SF1">
    <property type="entry name" value="SPORE COAT POLYSACCHARIDE BIOSYNTHESIS PROTEIN SPSF"/>
    <property type="match status" value="1"/>
</dbReference>
<proteinExistence type="predicted"/>
<dbReference type="PANTHER" id="PTHR42866">
    <property type="entry name" value="3-DEOXY-MANNO-OCTULOSONATE CYTIDYLYLTRANSFERASE"/>
    <property type="match status" value="1"/>
</dbReference>
<dbReference type="Proteomes" id="UP000176917">
    <property type="component" value="Unassembled WGS sequence"/>
</dbReference>
<dbReference type="AlphaFoldDB" id="A0A1G2RLX4"/>
<dbReference type="EMBL" id="MHUG01000006">
    <property type="protein sequence ID" value="OHA73826.1"/>
    <property type="molecule type" value="Genomic_DNA"/>
</dbReference>
<dbReference type="InterPro" id="IPR029044">
    <property type="entry name" value="Nucleotide-diphossugar_trans"/>
</dbReference>
<sequence length="264" mass="30672">MEKVDQSKGKVMCILQARMGSRRLPGKVLLRVQGVPLLEREVKRIKRAKTVDKIVIATTTNKEDDAIENLAKRIGVDCFRGSEKDVLDRYYQCALLYPGFSSIVRVTGDCPLIDPLVIDQVISLFRRRHLDYASNIQKETFPDGMDIEVFTRKALAEAAIAARLPSEKEHVTLYMRRKRKFKKANLAAEYDFSHIRLTVDQKEDFEVIKFLIERSRLQDGYRKYISLLIKHPEIMKKNMRIMRNEGLKKSLKKDRVMARNNVKT</sequence>
<dbReference type="SUPFAM" id="SSF53448">
    <property type="entry name" value="Nucleotide-diphospho-sugar transferases"/>
    <property type="match status" value="1"/>
</dbReference>